<dbReference type="EMBL" id="BMGY01000035">
    <property type="protein sequence ID" value="GGH88852.1"/>
    <property type="molecule type" value="Genomic_DNA"/>
</dbReference>
<feature type="domain" description="Tc1-like transposase DDE" evidence="1">
    <location>
        <begin position="169"/>
        <end position="311"/>
    </location>
</feature>
<dbReference type="Gene3D" id="3.30.420.10">
    <property type="entry name" value="Ribonuclease H-like superfamily/Ribonuclease H"/>
    <property type="match status" value="1"/>
</dbReference>
<dbReference type="InterPro" id="IPR038717">
    <property type="entry name" value="Tc1-like_DDE_dom"/>
</dbReference>
<evidence type="ECO:0000313" key="3">
    <source>
        <dbReference type="EMBL" id="GGH88852.1"/>
    </source>
</evidence>
<proteinExistence type="predicted"/>
<accession>A0ABQ2AAY0</accession>
<evidence type="ECO:0000259" key="1">
    <source>
        <dbReference type="Pfam" id="PF13358"/>
    </source>
</evidence>
<protein>
    <submittedName>
        <fullName evidence="3">IS630 family transposase</fullName>
    </submittedName>
</protein>
<evidence type="ECO:0000259" key="2">
    <source>
        <dbReference type="Pfam" id="PF13592"/>
    </source>
</evidence>
<dbReference type="SUPFAM" id="SSF46689">
    <property type="entry name" value="Homeodomain-like"/>
    <property type="match status" value="1"/>
</dbReference>
<reference evidence="4" key="1">
    <citation type="journal article" date="2019" name="Int. J. Syst. Evol. Microbiol.">
        <title>The Global Catalogue of Microorganisms (GCM) 10K type strain sequencing project: providing services to taxonomists for standard genome sequencing and annotation.</title>
        <authorList>
            <consortium name="The Broad Institute Genomics Platform"/>
            <consortium name="The Broad Institute Genome Sequencing Center for Infectious Disease"/>
            <person name="Wu L."/>
            <person name="Ma J."/>
        </authorList>
    </citation>
    <scope>NUCLEOTIDE SEQUENCE [LARGE SCALE GENOMIC DNA]</scope>
    <source>
        <strain evidence="4">CGMCC 1.14966</strain>
    </source>
</reference>
<evidence type="ECO:0000313" key="4">
    <source>
        <dbReference type="Proteomes" id="UP000637774"/>
    </source>
</evidence>
<dbReference type="Pfam" id="PF13358">
    <property type="entry name" value="DDE_3"/>
    <property type="match status" value="1"/>
</dbReference>
<dbReference type="InterPro" id="IPR012337">
    <property type="entry name" value="RNaseH-like_sf"/>
</dbReference>
<dbReference type="InterPro" id="IPR025959">
    <property type="entry name" value="Winged_HTH_dom"/>
</dbReference>
<keyword evidence="4" id="KW-1185">Reference proteome</keyword>
<dbReference type="SUPFAM" id="SSF53098">
    <property type="entry name" value="Ribonuclease H-like"/>
    <property type="match status" value="1"/>
</dbReference>
<dbReference type="NCBIfam" id="NF033545">
    <property type="entry name" value="transpos_IS630"/>
    <property type="match status" value="1"/>
</dbReference>
<name>A0ABQ2AAY0_9BACT</name>
<dbReference type="Pfam" id="PF13592">
    <property type="entry name" value="HTH_33"/>
    <property type="match status" value="1"/>
</dbReference>
<organism evidence="3 4">
    <name type="scientific">Hymenobacter frigidus</name>
    <dbReference type="NCBI Taxonomy" id="1524095"/>
    <lineage>
        <taxon>Bacteria</taxon>
        <taxon>Pseudomonadati</taxon>
        <taxon>Bacteroidota</taxon>
        <taxon>Cytophagia</taxon>
        <taxon>Cytophagales</taxon>
        <taxon>Hymenobacteraceae</taxon>
        <taxon>Hymenobacter</taxon>
    </lineage>
</organism>
<dbReference type="InterPro" id="IPR047655">
    <property type="entry name" value="Transpos_IS630-like"/>
</dbReference>
<dbReference type="Proteomes" id="UP000637774">
    <property type="component" value="Unassembled WGS sequence"/>
</dbReference>
<comment type="caution">
    <text evidence="3">The sequence shown here is derived from an EMBL/GenBank/DDBJ whole genome shotgun (WGS) entry which is preliminary data.</text>
</comment>
<gene>
    <name evidence="3" type="primary">tnpA</name>
    <name evidence="3" type="ORF">GCM10011495_31080</name>
</gene>
<dbReference type="InterPro" id="IPR009057">
    <property type="entry name" value="Homeodomain-like_sf"/>
</dbReference>
<dbReference type="InterPro" id="IPR036397">
    <property type="entry name" value="RNaseH_sf"/>
</dbReference>
<dbReference type="RefSeq" id="WP_188563011.1">
    <property type="nucleotide sequence ID" value="NZ_BMGY01000035.1"/>
</dbReference>
<feature type="domain" description="Winged helix-turn helix" evidence="2">
    <location>
        <begin position="102"/>
        <end position="154"/>
    </location>
</feature>
<sequence length="346" mass="39723">MNVKLTAPERQQLRQLQKQRRDEAGYVKVTVILLLDKGRPLATIADDLGLDEVTVYRYVRAFGTLGVDQYLAHEQPGYWDLLTSAQLAHLCQQVNATLYTDCQHVRDWLLRTYQVHYSRSGLTDLLHRLGFTYKLTTPVPCQADAGAQADFLDELAVLEAHVERGEAVLYYADAAHPTHNTRCTRAWCAVGQERPLLTVSGRERVNLNAALNAYEPTQVLLDETTCVNAQSTRRLYEQLLAAHPDKARIYVVCDNARYYKNKELRAWLADKPICQVFLPPYSPNLNLIERFWKYLRQKIINTTFYRTKGQFRTAVLDFFNRLPEFGQDLASLPTRKFHVLDSQTAS</sequence>
<dbReference type="Pfam" id="PF13551">
    <property type="entry name" value="HTH_29"/>
    <property type="match status" value="1"/>
</dbReference>